<sequence length="301" mass="31463">FPEPDRSVLHDLLPVMAALTVDHHIATTMAAAAAAVAAAAAGAAGASAAAAGGSGAGAGAAGLPDPNSIVDDVEVNFPDTETKARVWQALRSNEVARRLLETFALERLARSDYLAAAKALCLLAKHLAPGCLAVEAADFAATLAGRLAELVKSRRLGPGSRLWLYAVDCLLVKSVDAHTQAHEEVLRLLLAAAMPTPDGRPPLLTPSEVDAYLKVTLENSKKSRKRYKKFSGGDALARFPMSCLLASDIGSDIGSDGWPGILQLKLKGADGVRSVYDMFRRVPGISADNAPALFGYLASDR</sequence>
<dbReference type="AlphaFoldDB" id="A0A2J7ZKA6"/>
<dbReference type="OrthoDB" id="542187at2759"/>
<reference evidence="1 2" key="1">
    <citation type="journal article" date="2017" name="Mol. Biol. Evol.">
        <title>The 4-celled Tetrabaena socialis nuclear genome reveals the essential components for genetic control of cell number at the origin of multicellularity in the volvocine lineage.</title>
        <authorList>
            <person name="Featherston J."/>
            <person name="Arakaki Y."/>
            <person name="Hanschen E.R."/>
            <person name="Ferris P.J."/>
            <person name="Michod R.E."/>
            <person name="Olson B.J.S.C."/>
            <person name="Nozaki H."/>
            <person name="Durand P.M."/>
        </authorList>
    </citation>
    <scope>NUCLEOTIDE SEQUENCE [LARGE SCALE GENOMIC DNA]</scope>
    <source>
        <strain evidence="1 2">NIES-571</strain>
    </source>
</reference>
<comment type="caution">
    <text evidence="1">The sequence shown here is derived from an EMBL/GenBank/DDBJ whole genome shotgun (WGS) entry which is preliminary data.</text>
</comment>
<dbReference type="Proteomes" id="UP000236333">
    <property type="component" value="Unassembled WGS sequence"/>
</dbReference>
<dbReference type="InterPro" id="IPR010405">
    <property type="entry name" value="COBRA1"/>
</dbReference>
<evidence type="ECO:0000313" key="2">
    <source>
        <dbReference type="Proteomes" id="UP000236333"/>
    </source>
</evidence>
<protein>
    <submittedName>
        <fullName evidence="1">Uncharacterized protein</fullName>
    </submittedName>
</protein>
<name>A0A2J7ZKA6_9CHLO</name>
<proteinExistence type="predicted"/>
<dbReference type="GO" id="GO:0045892">
    <property type="term" value="P:negative regulation of DNA-templated transcription"/>
    <property type="evidence" value="ECO:0007669"/>
    <property type="project" value="InterPro"/>
</dbReference>
<dbReference type="PANTHER" id="PTHR13503:SF3">
    <property type="entry name" value="NEGATIVE ELONGATION FACTOR B"/>
    <property type="match status" value="1"/>
</dbReference>
<gene>
    <name evidence="1" type="ORF">TSOC_013467</name>
</gene>
<dbReference type="EMBL" id="PGGS01001222">
    <property type="protein sequence ID" value="PNH00694.1"/>
    <property type="molecule type" value="Genomic_DNA"/>
</dbReference>
<feature type="non-terminal residue" evidence="1">
    <location>
        <position position="1"/>
    </location>
</feature>
<dbReference type="GO" id="GO:0005634">
    <property type="term" value="C:nucleus"/>
    <property type="evidence" value="ECO:0007669"/>
    <property type="project" value="InterPro"/>
</dbReference>
<evidence type="ECO:0000313" key="1">
    <source>
        <dbReference type="EMBL" id="PNH00694.1"/>
    </source>
</evidence>
<keyword evidence="2" id="KW-1185">Reference proteome</keyword>
<organism evidence="1 2">
    <name type="scientific">Tetrabaena socialis</name>
    <dbReference type="NCBI Taxonomy" id="47790"/>
    <lineage>
        <taxon>Eukaryota</taxon>
        <taxon>Viridiplantae</taxon>
        <taxon>Chlorophyta</taxon>
        <taxon>core chlorophytes</taxon>
        <taxon>Chlorophyceae</taxon>
        <taxon>CS clade</taxon>
        <taxon>Chlamydomonadales</taxon>
        <taxon>Tetrabaenaceae</taxon>
        <taxon>Tetrabaena</taxon>
    </lineage>
</organism>
<accession>A0A2J7ZKA6</accession>
<dbReference type="PANTHER" id="PTHR13503">
    <property type="entry name" value="NEGATIVE ELONGATION FACTOR COMPLEX MEMBER B"/>
    <property type="match status" value="1"/>
</dbReference>